<keyword evidence="5" id="KW-0328">Glycosyltransferase</keyword>
<dbReference type="Gene3D" id="1.10.3810.10">
    <property type="entry name" value="Biosynthetic peptidoglycan transglycosylase-like"/>
    <property type="match status" value="1"/>
</dbReference>
<dbReference type="AlphaFoldDB" id="A0A9X1M8U3"/>
<dbReference type="GO" id="GO:0009252">
    <property type="term" value="P:peptidoglycan biosynthetic process"/>
    <property type="evidence" value="ECO:0007669"/>
    <property type="project" value="UniProtKB-KW"/>
</dbReference>
<dbReference type="EMBL" id="JAJFZT010000004">
    <property type="protein sequence ID" value="MCC3272479.1"/>
    <property type="molecule type" value="Genomic_DNA"/>
</dbReference>
<dbReference type="SUPFAM" id="SSF56601">
    <property type="entry name" value="beta-lactamase/transpeptidase-like"/>
    <property type="match status" value="1"/>
</dbReference>
<dbReference type="SUPFAM" id="SSF53955">
    <property type="entry name" value="Lysozyme-like"/>
    <property type="match status" value="1"/>
</dbReference>
<protein>
    <submittedName>
        <fullName evidence="17">Penicillin-binding protein</fullName>
    </submittedName>
</protein>
<dbReference type="InterPro" id="IPR023346">
    <property type="entry name" value="Lysozyme-like_dom_sf"/>
</dbReference>
<dbReference type="GO" id="GO:0008955">
    <property type="term" value="F:peptidoglycan glycosyltransferase activity"/>
    <property type="evidence" value="ECO:0007669"/>
    <property type="project" value="UniProtKB-EC"/>
</dbReference>
<sequence>MAARKSPFFDTATTLGKLVAFFGISALCGVLAAGLLVPAAAATGTAASGSIQFFDQLPSELERGALATPSKIYANDGSLIATLYEENRQPVTLEEVSPNMVDAMLAIEDDRFYEHGGVDLQGIMGALVSNATSDSTRGASTITQQYVNNVIIDTNLQNDEEVVFSGGKTVGDKLREMKLAIAVEKELSKEEILEGYFNIVPFSGTTYGVQAAARYFFNVDAKDLNIAQSALLAGVVNGPTFYSPELNPERALERRNLVLAAMLDKGRITQEDYDAAVATDLGLQITPVPSNCVGAEQAPYFCDYITHLILNDENFGATDEDRTKLLYRGGLSIKTTLNPTFQNAAQTAINETANPDTTDAEIGHSMVSVEPGTGKILVMAQNTRYTPEIAAGNSVQNFNVDVNQNGDPNKYLNGLGGFQPGSTYKPFTVAAWLDAGKTLNTTLNGSKRTYPAGHTWNASCLPGGRYVALEPWTPINYGDTNYKTTTVLDGLAQSYNTITLAEINQLDLCSFQKLAFAAGIHNGKSADGERQMLSIDPPSTFGGGGDASPLSMATGFATFAAEGLKCEPIALESVTGSDGTEYPVPQQSCEQVMKKEVAQGVNMATQRVMTNGSGLNLQVGVPTAGKTGTNDYRSQTWFMGYSTGMATASWIGNWKANNTTMSDKLIGGRVYPEIDGSLIAGPSWKNYVQRIAGQYEANAFTAPPPSIIGNTAPPPRATPPEKPAADKDDKPGNSGSEGNNGGGAPAGDAGNNAGGAPGGDAGNNGGGEGGANNGGGNG</sequence>
<dbReference type="GO" id="GO:0030288">
    <property type="term" value="C:outer membrane-bounded periplasmic space"/>
    <property type="evidence" value="ECO:0007669"/>
    <property type="project" value="TreeGrafter"/>
</dbReference>
<proteinExistence type="inferred from homology"/>
<evidence type="ECO:0000313" key="20">
    <source>
        <dbReference type="Proteomes" id="UP001155145"/>
    </source>
</evidence>
<reference evidence="17" key="1">
    <citation type="submission" date="2021-10" db="EMBL/GenBank/DDBJ databases">
        <title>Novel species in genus Arthrobacter.</title>
        <authorList>
            <person name="Liu Y."/>
        </authorList>
    </citation>
    <scope>NUCLEOTIDE SEQUENCE</scope>
    <source>
        <strain evidence="17">Zg-Y462</strain>
        <strain evidence="19">zg-Y462</strain>
    </source>
</reference>
<dbReference type="GO" id="GO:0071555">
    <property type="term" value="P:cell wall organization"/>
    <property type="evidence" value="ECO:0007669"/>
    <property type="project" value="UniProtKB-KW"/>
</dbReference>
<dbReference type="GO" id="GO:0008658">
    <property type="term" value="F:penicillin binding"/>
    <property type="evidence" value="ECO:0007669"/>
    <property type="project" value="InterPro"/>
</dbReference>
<name>A0A9X1M8U3_9MICC</name>
<evidence type="ECO:0000256" key="9">
    <source>
        <dbReference type="ARBA" id="ARBA00022984"/>
    </source>
</evidence>
<dbReference type="GO" id="GO:0009002">
    <property type="term" value="F:serine-type D-Ala-D-Ala carboxypeptidase activity"/>
    <property type="evidence" value="ECO:0007669"/>
    <property type="project" value="UniProtKB-EC"/>
</dbReference>
<comment type="similarity">
    <text evidence="2">In the N-terminal section; belongs to the glycosyltransferase 51 family.</text>
</comment>
<keyword evidence="19" id="KW-1185">Reference proteome</keyword>
<evidence type="ECO:0000259" key="15">
    <source>
        <dbReference type="Pfam" id="PF00905"/>
    </source>
</evidence>
<dbReference type="PANTHER" id="PTHR32282:SF33">
    <property type="entry name" value="PEPTIDOGLYCAN GLYCOSYLTRANSFERASE"/>
    <property type="match status" value="1"/>
</dbReference>
<feature type="compositionally biased region" description="Pro residues" evidence="14">
    <location>
        <begin position="702"/>
        <end position="722"/>
    </location>
</feature>
<keyword evidence="7" id="KW-0378">Hydrolase</keyword>
<evidence type="ECO:0000256" key="10">
    <source>
        <dbReference type="ARBA" id="ARBA00023268"/>
    </source>
</evidence>
<keyword evidence="10" id="KW-0511">Multifunctional enzyme</keyword>
<evidence type="ECO:0000256" key="3">
    <source>
        <dbReference type="ARBA" id="ARBA00022645"/>
    </source>
</evidence>
<feature type="domain" description="Glycosyl transferase family 51" evidence="16">
    <location>
        <begin position="77"/>
        <end position="262"/>
    </location>
</feature>
<evidence type="ECO:0000259" key="16">
    <source>
        <dbReference type="Pfam" id="PF00912"/>
    </source>
</evidence>
<evidence type="ECO:0000256" key="13">
    <source>
        <dbReference type="ARBA" id="ARBA00049902"/>
    </source>
</evidence>
<gene>
    <name evidence="17" type="ORF">LJ755_07010</name>
    <name evidence="18" type="ORF">MUK71_13905</name>
</gene>
<organism evidence="17 20">
    <name type="scientific">Arthrobacter zhangbolii</name>
    <dbReference type="NCBI Taxonomy" id="2886936"/>
    <lineage>
        <taxon>Bacteria</taxon>
        <taxon>Bacillati</taxon>
        <taxon>Actinomycetota</taxon>
        <taxon>Actinomycetes</taxon>
        <taxon>Micrococcales</taxon>
        <taxon>Micrococcaceae</taxon>
        <taxon>Arthrobacter</taxon>
    </lineage>
</organism>
<keyword evidence="11" id="KW-0961">Cell wall biogenesis/degradation</keyword>
<dbReference type="Proteomes" id="UP000829758">
    <property type="component" value="Chromosome"/>
</dbReference>
<evidence type="ECO:0000256" key="5">
    <source>
        <dbReference type="ARBA" id="ARBA00022676"/>
    </source>
</evidence>
<dbReference type="PANTHER" id="PTHR32282">
    <property type="entry name" value="BINDING PROTEIN TRANSPEPTIDASE, PUTATIVE-RELATED"/>
    <property type="match status" value="1"/>
</dbReference>
<evidence type="ECO:0000313" key="19">
    <source>
        <dbReference type="Proteomes" id="UP000829758"/>
    </source>
</evidence>
<evidence type="ECO:0000256" key="7">
    <source>
        <dbReference type="ARBA" id="ARBA00022801"/>
    </source>
</evidence>
<keyword evidence="4" id="KW-0645">Protease</keyword>
<dbReference type="InterPro" id="IPR001264">
    <property type="entry name" value="Glyco_trans_51"/>
</dbReference>
<evidence type="ECO:0000256" key="4">
    <source>
        <dbReference type="ARBA" id="ARBA00022670"/>
    </source>
</evidence>
<dbReference type="GO" id="GO:0006508">
    <property type="term" value="P:proteolysis"/>
    <property type="evidence" value="ECO:0007669"/>
    <property type="project" value="UniProtKB-KW"/>
</dbReference>
<feature type="domain" description="Penicillin-binding protein transpeptidase" evidence="15">
    <location>
        <begin position="366"/>
        <end position="643"/>
    </location>
</feature>
<dbReference type="FunFam" id="1.10.3810.10:FF:000001">
    <property type="entry name" value="Penicillin-binding protein 1A"/>
    <property type="match status" value="1"/>
</dbReference>
<evidence type="ECO:0000313" key="18">
    <source>
        <dbReference type="EMBL" id="UON91665.1"/>
    </source>
</evidence>
<dbReference type="Pfam" id="PF00905">
    <property type="entry name" value="Transpeptidase"/>
    <property type="match status" value="1"/>
</dbReference>
<evidence type="ECO:0000256" key="2">
    <source>
        <dbReference type="ARBA" id="ARBA00007739"/>
    </source>
</evidence>
<keyword evidence="8" id="KW-0133">Cell shape</keyword>
<comment type="catalytic activity">
    <reaction evidence="13">
        <text>[GlcNAc-(1-&gt;4)-Mur2Ac(oyl-L-Ala-gamma-D-Glu-L-Lys-D-Ala-D-Ala)](n)-di-trans,octa-cis-undecaprenyl diphosphate + beta-D-GlcNAc-(1-&gt;4)-Mur2Ac(oyl-L-Ala-gamma-D-Glu-L-Lys-D-Ala-D-Ala)-di-trans,octa-cis-undecaprenyl diphosphate = [GlcNAc-(1-&gt;4)-Mur2Ac(oyl-L-Ala-gamma-D-Glu-L-Lys-D-Ala-D-Ala)](n+1)-di-trans,octa-cis-undecaprenyl diphosphate + di-trans,octa-cis-undecaprenyl diphosphate + H(+)</text>
        <dbReference type="Rhea" id="RHEA:23708"/>
        <dbReference type="Rhea" id="RHEA-COMP:9602"/>
        <dbReference type="Rhea" id="RHEA-COMP:9603"/>
        <dbReference type="ChEBI" id="CHEBI:15378"/>
        <dbReference type="ChEBI" id="CHEBI:58405"/>
        <dbReference type="ChEBI" id="CHEBI:60033"/>
        <dbReference type="ChEBI" id="CHEBI:78435"/>
        <dbReference type="EC" id="2.4.99.28"/>
    </reaction>
</comment>
<evidence type="ECO:0000256" key="12">
    <source>
        <dbReference type="ARBA" id="ARBA00034000"/>
    </source>
</evidence>
<accession>A0A9X1M8U3</accession>
<evidence type="ECO:0000313" key="17">
    <source>
        <dbReference type="EMBL" id="MCC3272479.1"/>
    </source>
</evidence>
<keyword evidence="6" id="KW-0808">Transferase</keyword>
<evidence type="ECO:0000256" key="14">
    <source>
        <dbReference type="SAM" id="MobiDB-lite"/>
    </source>
</evidence>
<evidence type="ECO:0000256" key="11">
    <source>
        <dbReference type="ARBA" id="ARBA00023316"/>
    </source>
</evidence>
<feature type="compositionally biased region" description="Gly residues" evidence="14">
    <location>
        <begin position="752"/>
        <end position="778"/>
    </location>
</feature>
<comment type="similarity">
    <text evidence="1">In the C-terminal section; belongs to the transpeptidase family.</text>
</comment>
<comment type="catalytic activity">
    <reaction evidence="12">
        <text>Preferential cleavage: (Ac)2-L-Lys-D-Ala-|-D-Ala. Also transpeptidation of peptidyl-alanyl moieties that are N-acyl substituents of D-alanine.</text>
        <dbReference type="EC" id="3.4.16.4"/>
    </reaction>
</comment>
<dbReference type="Proteomes" id="UP001155145">
    <property type="component" value="Unassembled WGS sequence"/>
</dbReference>
<dbReference type="GO" id="GO:0008360">
    <property type="term" value="P:regulation of cell shape"/>
    <property type="evidence" value="ECO:0007669"/>
    <property type="project" value="UniProtKB-KW"/>
</dbReference>
<dbReference type="Pfam" id="PF00912">
    <property type="entry name" value="Transgly"/>
    <property type="match status" value="1"/>
</dbReference>
<dbReference type="InterPro" id="IPR050396">
    <property type="entry name" value="Glycosyltr_51/Transpeptidase"/>
</dbReference>
<evidence type="ECO:0000256" key="8">
    <source>
        <dbReference type="ARBA" id="ARBA00022960"/>
    </source>
</evidence>
<dbReference type="InterPro" id="IPR001460">
    <property type="entry name" value="PCN-bd_Tpept"/>
</dbReference>
<dbReference type="InterPro" id="IPR012338">
    <property type="entry name" value="Beta-lactam/transpept-like"/>
</dbReference>
<evidence type="ECO:0000256" key="1">
    <source>
        <dbReference type="ARBA" id="ARBA00007090"/>
    </source>
</evidence>
<keyword evidence="3" id="KW-0121">Carboxypeptidase</keyword>
<dbReference type="EMBL" id="CP094984">
    <property type="protein sequence ID" value="UON91665.1"/>
    <property type="molecule type" value="Genomic_DNA"/>
</dbReference>
<dbReference type="InterPro" id="IPR036950">
    <property type="entry name" value="PBP_transglycosylase"/>
</dbReference>
<feature type="region of interest" description="Disordered" evidence="14">
    <location>
        <begin position="701"/>
        <end position="778"/>
    </location>
</feature>
<dbReference type="RefSeq" id="WP_227928563.1">
    <property type="nucleotide sequence ID" value="NZ_CP094984.1"/>
</dbReference>
<dbReference type="Gene3D" id="3.40.710.10">
    <property type="entry name" value="DD-peptidase/beta-lactamase superfamily"/>
    <property type="match status" value="1"/>
</dbReference>
<evidence type="ECO:0000256" key="6">
    <source>
        <dbReference type="ARBA" id="ARBA00022679"/>
    </source>
</evidence>
<keyword evidence="9" id="KW-0573">Peptidoglycan synthesis</keyword>